<feature type="repeat" description="PPR" evidence="4">
    <location>
        <begin position="320"/>
        <end position="354"/>
    </location>
</feature>
<proteinExistence type="inferred from homology"/>
<evidence type="ECO:0000256" key="3">
    <source>
        <dbReference type="ARBA" id="ARBA00022946"/>
    </source>
</evidence>
<name>A0ABC8RPI0_9AQUA</name>
<dbReference type="Gene3D" id="1.25.40.10">
    <property type="entry name" value="Tetratricopeptide repeat domain"/>
    <property type="match status" value="3"/>
</dbReference>
<dbReference type="Proteomes" id="UP001642360">
    <property type="component" value="Unassembled WGS sequence"/>
</dbReference>
<dbReference type="EMBL" id="CAUOFW020006891">
    <property type="protein sequence ID" value="CAK9176699.1"/>
    <property type="molecule type" value="Genomic_DNA"/>
</dbReference>
<feature type="repeat" description="PPR" evidence="4">
    <location>
        <begin position="285"/>
        <end position="319"/>
    </location>
</feature>
<dbReference type="FunFam" id="1.25.40.10:FF:001070">
    <property type="entry name" value="Pentatricopeptide repeat-containing protein At1g11630, mitochondrial"/>
    <property type="match status" value="1"/>
</dbReference>
<reference evidence="5 7" key="1">
    <citation type="submission" date="2024-02" db="EMBL/GenBank/DDBJ databases">
        <authorList>
            <person name="Vignale AGUSTIN F."/>
            <person name="Sosa J E."/>
            <person name="Modenutti C."/>
        </authorList>
    </citation>
    <scope>NUCLEOTIDE SEQUENCE [LARGE SCALE GENOMIC DNA]</scope>
</reference>
<organism evidence="5 7">
    <name type="scientific">Ilex paraguariensis</name>
    <name type="common">yerba mate</name>
    <dbReference type="NCBI Taxonomy" id="185542"/>
    <lineage>
        <taxon>Eukaryota</taxon>
        <taxon>Viridiplantae</taxon>
        <taxon>Streptophyta</taxon>
        <taxon>Embryophyta</taxon>
        <taxon>Tracheophyta</taxon>
        <taxon>Spermatophyta</taxon>
        <taxon>Magnoliopsida</taxon>
        <taxon>eudicotyledons</taxon>
        <taxon>Gunneridae</taxon>
        <taxon>Pentapetalae</taxon>
        <taxon>asterids</taxon>
        <taxon>campanulids</taxon>
        <taxon>Aquifoliales</taxon>
        <taxon>Aquifoliaceae</taxon>
        <taxon>Ilex</taxon>
    </lineage>
</organism>
<gene>
    <name evidence="5" type="ORF">ILEXP_LOCUS14708</name>
    <name evidence="6" type="ORF">ILEXP_LOCUS46564</name>
</gene>
<feature type="repeat" description="PPR" evidence="4">
    <location>
        <begin position="180"/>
        <end position="214"/>
    </location>
</feature>
<dbReference type="PANTHER" id="PTHR47939">
    <property type="entry name" value="MEMBRANE-ASSOCIATED SALT-INDUCIBLE PROTEIN-LIKE"/>
    <property type="match status" value="1"/>
</dbReference>
<evidence type="ECO:0000313" key="7">
    <source>
        <dbReference type="Proteomes" id="UP001642360"/>
    </source>
</evidence>
<dbReference type="Pfam" id="PF12854">
    <property type="entry name" value="PPR_1"/>
    <property type="match status" value="1"/>
</dbReference>
<keyword evidence="2" id="KW-0677">Repeat</keyword>
<dbReference type="PROSITE" id="PS51375">
    <property type="entry name" value="PPR"/>
    <property type="match status" value="4"/>
</dbReference>
<evidence type="ECO:0008006" key="8">
    <source>
        <dbReference type="Google" id="ProtNLM"/>
    </source>
</evidence>
<feature type="repeat" description="PPR" evidence="4">
    <location>
        <begin position="250"/>
        <end position="284"/>
    </location>
</feature>
<dbReference type="FunFam" id="1.25.40.10:FF:002935">
    <property type="entry name" value="Pentatricopeptide repeat-containing protein At1g61870, mitochondrial"/>
    <property type="match status" value="1"/>
</dbReference>
<dbReference type="PANTHER" id="PTHR47939:SF9">
    <property type="entry name" value="(WILD MALAYSIAN BANANA) HYPOTHETICAL PROTEIN"/>
    <property type="match status" value="1"/>
</dbReference>
<comment type="similarity">
    <text evidence="1">Belongs to the PPR family. P subfamily.</text>
</comment>
<dbReference type="Pfam" id="PF01535">
    <property type="entry name" value="PPR"/>
    <property type="match status" value="1"/>
</dbReference>
<evidence type="ECO:0000256" key="2">
    <source>
        <dbReference type="ARBA" id="ARBA00022737"/>
    </source>
</evidence>
<protein>
    <recommendedName>
        <fullName evidence="8">Pentatricopeptide repeat-containing protein</fullName>
    </recommendedName>
</protein>
<dbReference type="AlphaFoldDB" id="A0ABC8RPI0"/>
<dbReference type="InterPro" id="IPR050667">
    <property type="entry name" value="PPR-containing_protein"/>
</dbReference>
<evidence type="ECO:0000313" key="5">
    <source>
        <dbReference type="EMBL" id="CAK9146839.1"/>
    </source>
</evidence>
<evidence type="ECO:0000313" key="6">
    <source>
        <dbReference type="EMBL" id="CAK9176699.1"/>
    </source>
</evidence>
<keyword evidence="7" id="KW-1185">Reference proteome</keyword>
<evidence type="ECO:0000256" key="4">
    <source>
        <dbReference type="PROSITE-ProRule" id="PRU00708"/>
    </source>
</evidence>
<dbReference type="EMBL" id="CAUOFW020001614">
    <property type="protein sequence ID" value="CAK9146839.1"/>
    <property type="molecule type" value="Genomic_DNA"/>
</dbReference>
<sequence length="402" mass="45425">MAFQYKLRLSLLNLRLNSVQLRHFSSILNPDSKSPLGSKEKSRAALSLLKSEKNPEKILEICRAASLTPDSHLDRIAFSLAISKLKDSNYFEGIRSFLEELKARPDLKTEGFISRCIILYGQAGMLDHAIRTFEQAHDLGVDRTVKSLNALLFSCVLAKNYGEVKRIFLEFPRKYGIEPDLDTYNTVLKSFCESGSSSSVYSILSEMERKGVKPNALSFGNCIAGFYREEKYDDVGKVLEMMKKRDMSPGVSIYNIRIQSLCKLSRSVEAKALLDGMLSRGMKPNSVTYCHLIHGFCKEGKLDEAKSFFNKMVNSGFKPDSDCYFTLVHFLCQGEDFETALKISKESMEKGWVPNFSTMKSLVNGLASSSKVDEAHQIARQMKEKFPKVADKWTEIEENLPK</sequence>
<dbReference type="InterPro" id="IPR011990">
    <property type="entry name" value="TPR-like_helical_dom_sf"/>
</dbReference>
<comment type="caution">
    <text evidence="5">The sequence shown here is derived from an EMBL/GenBank/DDBJ whole genome shotgun (WGS) entry which is preliminary data.</text>
</comment>
<dbReference type="SUPFAM" id="SSF48452">
    <property type="entry name" value="TPR-like"/>
    <property type="match status" value="1"/>
</dbReference>
<dbReference type="Pfam" id="PF13041">
    <property type="entry name" value="PPR_2"/>
    <property type="match status" value="1"/>
</dbReference>
<accession>A0ABC8RPI0</accession>
<dbReference type="NCBIfam" id="TIGR00756">
    <property type="entry name" value="PPR"/>
    <property type="match status" value="3"/>
</dbReference>
<keyword evidence="3" id="KW-0809">Transit peptide</keyword>
<dbReference type="InterPro" id="IPR002885">
    <property type="entry name" value="PPR_rpt"/>
</dbReference>
<evidence type="ECO:0000256" key="1">
    <source>
        <dbReference type="ARBA" id="ARBA00007626"/>
    </source>
</evidence>